<feature type="compositionally biased region" description="Basic and acidic residues" evidence="2">
    <location>
        <begin position="274"/>
        <end position="283"/>
    </location>
</feature>
<feature type="region of interest" description="Disordered" evidence="2">
    <location>
        <begin position="274"/>
        <end position="340"/>
    </location>
</feature>
<evidence type="ECO:0000313" key="4">
    <source>
        <dbReference type="Proteomes" id="UP000887566"/>
    </source>
</evidence>
<feature type="domain" description="Polyprotein allergen nematode" evidence="3">
    <location>
        <begin position="493"/>
        <end position="606"/>
    </location>
</feature>
<feature type="domain" description="Polyprotein allergen nematode" evidence="3">
    <location>
        <begin position="145"/>
        <end position="265"/>
    </location>
</feature>
<evidence type="ECO:0000259" key="3">
    <source>
        <dbReference type="Pfam" id="PF16469"/>
    </source>
</evidence>
<reference evidence="5" key="1">
    <citation type="submission" date="2022-11" db="UniProtKB">
        <authorList>
            <consortium name="WormBaseParasite"/>
        </authorList>
    </citation>
    <scope>IDENTIFICATION</scope>
</reference>
<dbReference type="AlphaFoldDB" id="A0A914V444"/>
<sequence length="803" mass="92582">MAIAYPRRHEEDRAPPEWLKEVLTHEELQKMRDLRAARDWDAIKTMVAEALEELPEDRRRAIATFRQGSFRLCACCALGKIATPEEVNELKTLHGAGNEDGADALVNTIVSRLEGETKEKAEKMKSICHDLYHEGHSHDGHSHHRRSLDEALEKYLGWLTPEQKEELKELKAGGSSFDELKNKVLEFYEALEGDKKNEVSAKLKTSCTAWIKTVANDEEVAEIERLHESGDHESCKSKVAEYFERLPADKKEKVSKYRDICEKIWYGSHDHHDHGLRTRRQYDDENDENDDDEADEMDEDRRVRRYDNDENEKTDIADSDEDDSDGRVRRNQPKDKPDYKQFRMKIRSRKLKCLPHSAKKFTWLTEEQRAELRAMKDNGSDLKDLKAKVYEYFQALPEDRQTELKTSYKAKCVEWIKEVATEDEQNELKALLHANDKVAMKAKADALFEKLPEEKRAKLAHFRGICKRLWGVEVTGRLRRDSTAEPTHDHSDWRKYLDWLTPEQTAELKALKEGGADYSDLRDKLIEYYEALEGDIKEAAKETLKKGCVSWVKKVASEEEQAELKQLHSSNDQAALETKVQELVGRLDPKYQEKVEQVRGICKKLWGVESETASTETRRRRDGDNKQDYMQYMSWLSDDQKAEIASLKAAGASYSDMRDKVWEFYEALEGDAKTAAKEQLKGACGVFVKHIVKDQAKIDELKSLKDAGDKEAIKSKIDEIINAMEDGPQKERAQTVRADCQRLFEVAEARFKRGKGKKEGKSAKWMKFLTWMTNDQKNSLKALKDSGASPSQLVAEVKRSYES</sequence>
<keyword evidence="1" id="KW-0175">Coiled coil</keyword>
<feature type="compositionally biased region" description="Acidic residues" evidence="2">
    <location>
        <begin position="284"/>
        <end position="298"/>
    </location>
</feature>
<name>A0A914V444_9BILA</name>
<dbReference type="WBParaSite" id="PSAMB.scaffold1520size30502.g13786.t1">
    <property type="protein sequence ID" value="PSAMB.scaffold1520size30502.g13786.t1"/>
    <property type="gene ID" value="PSAMB.scaffold1520size30502.g13786"/>
</dbReference>
<feature type="domain" description="Polyprotein allergen nematode" evidence="3">
    <location>
        <begin position="359"/>
        <end position="470"/>
    </location>
</feature>
<accession>A0A914V444</accession>
<feature type="compositionally biased region" description="Basic and acidic residues" evidence="2">
    <location>
        <begin position="325"/>
        <end position="340"/>
    </location>
</feature>
<evidence type="ECO:0000313" key="5">
    <source>
        <dbReference type="WBParaSite" id="PSAMB.scaffold1520size30502.g13786.t1"/>
    </source>
</evidence>
<dbReference type="Pfam" id="PF16469">
    <property type="entry name" value="NPA"/>
    <property type="match status" value="4"/>
</dbReference>
<organism evidence="4 5">
    <name type="scientific">Plectus sambesii</name>
    <dbReference type="NCBI Taxonomy" id="2011161"/>
    <lineage>
        <taxon>Eukaryota</taxon>
        <taxon>Metazoa</taxon>
        <taxon>Ecdysozoa</taxon>
        <taxon>Nematoda</taxon>
        <taxon>Chromadorea</taxon>
        <taxon>Plectida</taxon>
        <taxon>Plectina</taxon>
        <taxon>Plectoidea</taxon>
        <taxon>Plectidae</taxon>
        <taxon>Plectus</taxon>
    </lineage>
</organism>
<dbReference type="InterPro" id="IPR032487">
    <property type="entry name" value="ABA-1_nematode"/>
</dbReference>
<evidence type="ECO:0000256" key="2">
    <source>
        <dbReference type="SAM" id="MobiDB-lite"/>
    </source>
</evidence>
<dbReference type="Proteomes" id="UP000887566">
    <property type="component" value="Unplaced"/>
</dbReference>
<proteinExistence type="predicted"/>
<evidence type="ECO:0000256" key="1">
    <source>
        <dbReference type="SAM" id="Coils"/>
    </source>
</evidence>
<dbReference type="Gene3D" id="1.10.533.30">
    <property type="entry name" value="Nematode polyprotein allergen ABA-1"/>
    <property type="match status" value="5"/>
</dbReference>
<keyword evidence="4" id="KW-1185">Reference proteome</keyword>
<feature type="compositionally biased region" description="Basic and acidic residues" evidence="2">
    <location>
        <begin position="299"/>
        <end position="316"/>
    </location>
</feature>
<protein>
    <submittedName>
        <fullName evidence="5">Polyprotein allergen nematode domain-containing protein</fullName>
    </submittedName>
</protein>
<dbReference type="InterPro" id="IPR038289">
    <property type="entry name" value="DVA-1_sf"/>
</dbReference>
<feature type="domain" description="Polyprotein allergen nematode" evidence="3">
    <location>
        <begin position="627"/>
        <end position="744"/>
    </location>
</feature>
<feature type="coiled-coil region" evidence="1">
    <location>
        <begin position="522"/>
        <end position="577"/>
    </location>
</feature>